<feature type="region of interest" description="Disordered" evidence="1">
    <location>
        <begin position="64"/>
        <end position="100"/>
    </location>
</feature>
<evidence type="ECO:0000313" key="2">
    <source>
        <dbReference type="EMBL" id="EGZ19694.1"/>
    </source>
</evidence>
<dbReference type="AlphaFoldDB" id="G4Z839"/>
<dbReference type="KEGG" id="psoj:PHYSODRAFT_491396"/>
<dbReference type="Proteomes" id="UP000002640">
    <property type="component" value="Unassembled WGS sequence"/>
</dbReference>
<protein>
    <submittedName>
        <fullName evidence="2">Uncharacterized protein</fullName>
    </submittedName>
</protein>
<name>G4Z839_PHYSP</name>
<gene>
    <name evidence="2" type="ORF">PHYSODRAFT_491396</name>
</gene>
<sequence length="100" mass="10854">MSSPVWLLRMKGVSHIQMPVVLRLRPARHEKPFSPWVCSTFELPSSLASPLPATPSMTQAFQTSVASSCPCGRPPRRRRWPPSCPPAPGGRCGAAPPRPA</sequence>
<proteinExistence type="predicted"/>
<reference evidence="2 3" key="1">
    <citation type="journal article" date="2006" name="Science">
        <title>Phytophthora genome sequences uncover evolutionary origins and mechanisms of pathogenesis.</title>
        <authorList>
            <person name="Tyler B.M."/>
            <person name="Tripathy S."/>
            <person name="Zhang X."/>
            <person name="Dehal P."/>
            <person name="Jiang R.H."/>
            <person name="Aerts A."/>
            <person name="Arredondo F.D."/>
            <person name="Baxter L."/>
            <person name="Bensasson D."/>
            <person name="Beynon J.L."/>
            <person name="Chapman J."/>
            <person name="Damasceno C.M."/>
            <person name="Dorrance A.E."/>
            <person name="Dou D."/>
            <person name="Dickerman A.W."/>
            <person name="Dubchak I.L."/>
            <person name="Garbelotto M."/>
            <person name="Gijzen M."/>
            <person name="Gordon S.G."/>
            <person name="Govers F."/>
            <person name="Grunwald N.J."/>
            <person name="Huang W."/>
            <person name="Ivors K.L."/>
            <person name="Jones R.W."/>
            <person name="Kamoun S."/>
            <person name="Krampis K."/>
            <person name="Lamour K.H."/>
            <person name="Lee M.K."/>
            <person name="McDonald W.H."/>
            <person name="Medina M."/>
            <person name="Meijer H.J."/>
            <person name="Nordberg E.K."/>
            <person name="Maclean D.J."/>
            <person name="Ospina-Giraldo M.D."/>
            <person name="Morris P.F."/>
            <person name="Phuntumart V."/>
            <person name="Putnam N.H."/>
            <person name="Rash S."/>
            <person name="Rose J.K."/>
            <person name="Sakihama Y."/>
            <person name="Salamov A.A."/>
            <person name="Savidor A."/>
            <person name="Scheuring C.F."/>
            <person name="Smith B.M."/>
            <person name="Sobral B.W."/>
            <person name="Terry A."/>
            <person name="Torto-Alalibo T.A."/>
            <person name="Win J."/>
            <person name="Xu Z."/>
            <person name="Zhang H."/>
            <person name="Grigoriev I.V."/>
            <person name="Rokhsar D.S."/>
            <person name="Boore J.L."/>
        </authorList>
    </citation>
    <scope>NUCLEOTIDE SEQUENCE [LARGE SCALE GENOMIC DNA]</scope>
    <source>
        <strain evidence="2 3">P6497</strain>
    </source>
</reference>
<dbReference type="EMBL" id="JH159153">
    <property type="protein sequence ID" value="EGZ19694.1"/>
    <property type="molecule type" value="Genomic_DNA"/>
</dbReference>
<accession>G4Z839</accession>
<keyword evidence="3" id="KW-1185">Reference proteome</keyword>
<organism evidence="2 3">
    <name type="scientific">Phytophthora sojae (strain P6497)</name>
    <name type="common">Soybean stem and root rot agent</name>
    <name type="synonym">Phytophthora megasperma f. sp. glycines</name>
    <dbReference type="NCBI Taxonomy" id="1094619"/>
    <lineage>
        <taxon>Eukaryota</taxon>
        <taxon>Sar</taxon>
        <taxon>Stramenopiles</taxon>
        <taxon>Oomycota</taxon>
        <taxon>Peronosporomycetes</taxon>
        <taxon>Peronosporales</taxon>
        <taxon>Peronosporaceae</taxon>
        <taxon>Phytophthora</taxon>
    </lineage>
</organism>
<dbReference type="RefSeq" id="XP_009522411.1">
    <property type="nucleotide sequence ID" value="XM_009524116.1"/>
</dbReference>
<evidence type="ECO:0000313" key="3">
    <source>
        <dbReference type="Proteomes" id="UP000002640"/>
    </source>
</evidence>
<evidence type="ECO:0000256" key="1">
    <source>
        <dbReference type="SAM" id="MobiDB-lite"/>
    </source>
</evidence>
<dbReference type="OMA" id="GVSHIQM"/>
<dbReference type="InParanoid" id="G4Z839"/>
<dbReference type="GeneID" id="20656697"/>